<evidence type="ECO:0000313" key="1">
    <source>
        <dbReference type="EMBL" id="KKM67352.1"/>
    </source>
</evidence>
<sequence length="422" mass="48380">MKLDAWQKEVLETKGNMCICSPRQMGKSTVISEDAGEYALNNSKKSIMIIAAVDRQSLLLFEKVLSYIHLKNKSQIKTGKDKPTKHELKLKNGSIIRCLPTGDSGYGIRGFTIDRLYADEAAFIKEEVWAAVTPMLATTGGDIILLSTPFGMENYFFRMSTNKKFKYIHVDPEKVINGRPEPHKTNLIEFRKDEKERMTKLQFQQEHLGLFVGGIQRFIPDKLIDELCRIMEHKPIGDKFQGIDIARLGGDETVLVSGDRIERKKLIQFDFTIPEPQTLTDTARLIIHKDKQIQHKKIFMDDGGLGVGVYDILYEDRQTKHKVEGLNNAAREIERTMNKGKTKIRKKSLLGEDMAINFKIMAEQGKIQLLDLPEIRHSLRSMQCDYSEGNLKIYGNYDHIFEALKRLAWCMKDKTLNIMAFC</sequence>
<dbReference type="InterPro" id="IPR027417">
    <property type="entry name" value="P-loop_NTPase"/>
</dbReference>
<name>A0A0F9MDW2_9ZZZZ</name>
<accession>A0A0F9MDW2</accession>
<dbReference type="EMBL" id="LAZR01010363">
    <property type="protein sequence ID" value="KKM67352.1"/>
    <property type="molecule type" value="Genomic_DNA"/>
</dbReference>
<dbReference type="Gene3D" id="3.30.420.240">
    <property type="match status" value="1"/>
</dbReference>
<comment type="caution">
    <text evidence="1">The sequence shown here is derived from an EMBL/GenBank/DDBJ whole genome shotgun (WGS) entry which is preliminary data.</text>
</comment>
<dbReference type="Gene3D" id="3.40.50.300">
    <property type="entry name" value="P-loop containing nucleotide triphosphate hydrolases"/>
    <property type="match status" value="1"/>
</dbReference>
<reference evidence="1" key="1">
    <citation type="journal article" date="2015" name="Nature">
        <title>Complex archaea that bridge the gap between prokaryotes and eukaryotes.</title>
        <authorList>
            <person name="Spang A."/>
            <person name="Saw J.H."/>
            <person name="Jorgensen S.L."/>
            <person name="Zaremba-Niedzwiedzka K."/>
            <person name="Martijn J."/>
            <person name="Lind A.E."/>
            <person name="van Eijk R."/>
            <person name="Schleper C."/>
            <person name="Guy L."/>
            <person name="Ettema T.J."/>
        </authorList>
    </citation>
    <scope>NUCLEOTIDE SEQUENCE</scope>
</reference>
<organism evidence="1">
    <name type="scientific">marine sediment metagenome</name>
    <dbReference type="NCBI Taxonomy" id="412755"/>
    <lineage>
        <taxon>unclassified sequences</taxon>
        <taxon>metagenomes</taxon>
        <taxon>ecological metagenomes</taxon>
    </lineage>
</organism>
<protein>
    <submittedName>
        <fullName evidence="1">Uncharacterized protein</fullName>
    </submittedName>
</protein>
<dbReference type="Pfam" id="PF03237">
    <property type="entry name" value="Terminase_6N"/>
    <property type="match status" value="1"/>
</dbReference>
<proteinExistence type="predicted"/>
<gene>
    <name evidence="1" type="ORF">LCGC14_1471990</name>
</gene>
<dbReference type="AlphaFoldDB" id="A0A0F9MDW2"/>